<evidence type="ECO:0000256" key="12">
    <source>
        <dbReference type="ARBA" id="ARBA00023136"/>
    </source>
</evidence>
<dbReference type="InterPro" id="IPR000462">
    <property type="entry name" value="CDP-OH_P_trans"/>
</dbReference>
<evidence type="ECO:0000256" key="13">
    <source>
        <dbReference type="ARBA" id="ARBA00023209"/>
    </source>
</evidence>
<evidence type="ECO:0000256" key="15">
    <source>
        <dbReference type="ARBA" id="ARBA00048586"/>
    </source>
</evidence>
<sequence>MTWPNFISLGRLLSVPFIVWCILSDSLLWAFWGMVLAGLSDILDGLIARAMHLRTVLGSYLDPIADKFLLVGVFIALGLKAWIPLWLIILVVFRDVLIVGGMLLLMMLDKPITSTPILVSKLNTFLQISVVSLTLLQGAYHQNYETFNQALFMLTAMTTILSGAAYVKEGIKRLN</sequence>
<dbReference type="Pfam" id="PF01066">
    <property type="entry name" value="CDP-OH_P_transf"/>
    <property type="match status" value="1"/>
</dbReference>
<evidence type="ECO:0000256" key="5">
    <source>
        <dbReference type="ARBA" id="ARBA00013170"/>
    </source>
</evidence>
<keyword evidence="9 17" id="KW-0812">Transmembrane</keyword>
<dbReference type="PANTHER" id="PTHR14269">
    <property type="entry name" value="CDP-DIACYLGLYCEROL--GLYCEROL-3-PHOSPHATE 3-PHOSPHATIDYLTRANSFERASE-RELATED"/>
    <property type="match status" value="1"/>
</dbReference>
<protein>
    <recommendedName>
        <fullName evidence="6">CDP-diacylglycerol--glycerol-3-phosphate 3-phosphatidyltransferase</fullName>
        <ecNumber evidence="5">2.7.8.5</ecNumber>
    </recommendedName>
</protein>
<accession>A0A8J7PPV7</accession>
<keyword evidence="14" id="KW-1208">Phospholipid metabolism</keyword>
<evidence type="ECO:0000256" key="1">
    <source>
        <dbReference type="ARBA" id="ARBA00004141"/>
    </source>
</evidence>
<evidence type="ECO:0000313" key="19">
    <source>
        <dbReference type="Proteomes" id="UP000664414"/>
    </source>
</evidence>
<comment type="similarity">
    <text evidence="4 16">Belongs to the CDP-alcohol phosphatidyltransferase class-I family.</text>
</comment>
<dbReference type="PROSITE" id="PS00379">
    <property type="entry name" value="CDP_ALCOHOL_P_TRANSF"/>
    <property type="match status" value="1"/>
</dbReference>
<evidence type="ECO:0000256" key="3">
    <source>
        <dbReference type="ARBA" id="ARBA00005189"/>
    </source>
</evidence>
<dbReference type="Proteomes" id="UP000664414">
    <property type="component" value="Unassembled WGS sequence"/>
</dbReference>
<keyword evidence="8 16" id="KW-0808">Transferase</keyword>
<comment type="pathway">
    <text evidence="3">Lipid metabolism.</text>
</comment>
<dbReference type="PANTHER" id="PTHR14269:SF62">
    <property type="entry name" value="CDP-DIACYLGLYCEROL--GLYCEROL-3-PHOSPHATE 3-PHOSPHATIDYLTRANSFERASE 1, CHLOROPLASTIC"/>
    <property type="match status" value="1"/>
</dbReference>
<dbReference type="GO" id="GO:0016020">
    <property type="term" value="C:membrane"/>
    <property type="evidence" value="ECO:0007669"/>
    <property type="project" value="UniProtKB-SubCell"/>
</dbReference>
<proteinExistence type="inferred from homology"/>
<feature type="transmembrane region" description="Helical" evidence="17">
    <location>
        <begin position="17"/>
        <end position="39"/>
    </location>
</feature>
<keyword evidence="7" id="KW-0444">Lipid biosynthesis</keyword>
<dbReference type="EC" id="2.7.8.5" evidence="5"/>
<dbReference type="GO" id="GO:0008444">
    <property type="term" value="F:CDP-diacylglycerol-glycerol-3-phosphate 3-phosphatidyltransferase activity"/>
    <property type="evidence" value="ECO:0007669"/>
    <property type="project" value="UniProtKB-EC"/>
</dbReference>
<comment type="pathway">
    <text evidence="2">Phospholipid metabolism; phosphatidylglycerol biosynthesis; phosphatidylglycerol from CDP-diacylglycerol: step 1/2.</text>
</comment>
<dbReference type="InterPro" id="IPR048254">
    <property type="entry name" value="CDP_ALCOHOL_P_TRANSF_CS"/>
</dbReference>
<dbReference type="Gene3D" id="1.20.120.1760">
    <property type="match status" value="1"/>
</dbReference>
<dbReference type="PIRSF" id="PIRSF000847">
    <property type="entry name" value="Phos_ph_gly_syn"/>
    <property type="match status" value="1"/>
</dbReference>
<evidence type="ECO:0000256" key="7">
    <source>
        <dbReference type="ARBA" id="ARBA00022516"/>
    </source>
</evidence>
<name>A0A8J7PPV7_9PROT</name>
<feature type="transmembrane region" description="Helical" evidence="17">
    <location>
        <begin position="60"/>
        <end position="79"/>
    </location>
</feature>
<dbReference type="AlphaFoldDB" id="A0A8J7PPV7"/>
<dbReference type="EMBL" id="JAFKGL010000010">
    <property type="protein sequence ID" value="MBN9412482.1"/>
    <property type="molecule type" value="Genomic_DNA"/>
</dbReference>
<comment type="subcellular location">
    <subcellularLocation>
        <location evidence="1">Membrane</location>
        <topology evidence="1">Multi-pass membrane protein</topology>
    </subcellularLocation>
</comment>
<evidence type="ECO:0000256" key="4">
    <source>
        <dbReference type="ARBA" id="ARBA00010441"/>
    </source>
</evidence>
<keyword evidence="10 17" id="KW-1133">Transmembrane helix</keyword>
<dbReference type="InterPro" id="IPR004570">
    <property type="entry name" value="Phosphatidylglycerol_P_synth"/>
</dbReference>
<feature type="transmembrane region" description="Helical" evidence="17">
    <location>
        <begin position="146"/>
        <end position="167"/>
    </location>
</feature>
<evidence type="ECO:0000256" key="10">
    <source>
        <dbReference type="ARBA" id="ARBA00022989"/>
    </source>
</evidence>
<organism evidence="18 19">
    <name type="scientific">Candidatus Paracaedimonas acanthamoebae</name>
    <dbReference type="NCBI Taxonomy" id="244581"/>
    <lineage>
        <taxon>Bacteria</taxon>
        <taxon>Pseudomonadati</taxon>
        <taxon>Pseudomonadota</taxon>
        <taxon>Alphaproteobacteria</taxon>
        <taxon>Holosporales</taxon>
        <taxon>Caedimonadaceae</taxon>
        <taxon>Candidatus Paracaedimonas</taxon>
    </lineage>
</organism>
<comment type="catalytic activity">
    <reaction evidence="15">
        <text>a CDP-1,2-diacyl-sn-glycerol + sn-glycerol 3-phosphate = a 1,2-diacyl-sn-glycero-3-phospho-(1'-sn-glycero-3'-phosphate) + CMP + H(+)</text>
        <dbReference type="Rhea" id="RHEA:12593"/>
        <dbReference type="ChEBI" id="CHEBI:15378"/>
        <dbReference type="ChEBI" id="CHEBI:57597"/>
        <dbReference type="ChEBI" id="CHEBI:58332"/>
        <dbReference type="ChEBI" id="CHEBI:60110"/>
        <dbReference type="ChEBI" id="CHEBI:60377"/>
        <dbReference type="EC" id="2.7.8.5"/>
    </reaction>
</comment>
<evidence type="ECO:0000256" key="16">
    <source>
        <dbReference type="RuleBase" id="RU003750"/>
    </source>
</evidence>
<evidence type="ECO:0000256" key="14">
    <source>
        <dbReference type="ARBA" id="ARBA00023264"/>
    </source>
</evidence>
<dbReference type="InterPro" id="IPR043130">
    <property type="entry name" value="CDP-OH_PTrfase_TM_dom"/>
</dbReference>
<gene>
    <name evidence="18" type="ORF">J0H12_00950</name>
</gene>
<evidence type="ECO:0000256" key="11">
    <source>
        <dbReference type="ARBA" id="ARBA00023098"/>
    </source>
</evidence>
<keyword evidence="13" id="KW-0594">Phospholipid biosynthesis</keyword>
<dbReference type="GO" id="GO:0046474">
    <property type="term" value="P:glycerophospholipid biosynthetic process"/>
    <property type="evidence" value="ECO:0007669"/>
    <property type="project" value="TreeGrafter"/>
</dbReference>
<evidence type="ECO:0000256" key="9">
    <source>
        <dbReference type="ARBA" id="ARBA00022692"/>
    </source>
</evidence>
<reference evidence="18" key="1">
    <citation type="submission" date="2021-02" db="EMBL/GenBank/DDBJ databases">
        <title>Thiocyanate and organic carbon inputs drive convergent selection for specific autotrophic Afipia and Thiobacillus strains within complex microbiomes.</title>
        <authorList>
            <person name="Huddy R.J."/>
            <person name="Sachdeva R."/>
            <person name="Kadzinga F."/>
            <person name="Kantor R.S."/>
            <person name="Harrison S.T.L."/>
            <person name="Banfield J.F."/>
        </authorList>
    </citation>
    <scope>NUCLEOTIDE SEQUENCE</scope>
    <source>
        <strain evidence="18">SCN18_10_11_15_R4_P_38_20</strain>
    </source>
</reference>
<dbReference type="InterPro" id="IPR050324">
    <property type="entry name" value="CDP-alcohol_PTase-I"/>
</dbReference>
<evidence type="ECO:0000256" key="2">
    <source>
        <dbReference type="ARBA" id="ARBA00005042"/>
    </source>
</evidence>
<evidence type="ECO:0000256" key="17">
    <source>
        <dbReference type="SAM" id="Phobius"/>
    </source>
</evidence>
<comment type="caution">
    <text evidence="18">The sequence shown here is derived from an EMBL/GenBank/DDBJ whole genome shotgun (WGS) entry which is preliminary data.</text>
</comment>
<evidence type="ECO:0000256" key="8">
    <source>
        <dbReference type="ARBA" id="ARBA00022679"/>
    </source>
</evidence>
<keyword evidence="11" id="KW-0443">Lipid metabolism</keyword>
<keyword evidence="12 17" id="KW-0472">Membrane</keyword>
<evidence type="ECO:0000313" key="18">
    <source>
        <dbReference type="EMBL" id="MBN9412482.1"/>
    </source>
</evidence>
<evidence type="ECO:0000256" key="6">
    <source>
        <dbReference type="ARBA" id="ARBA00014944"/>
    </source>
</evidence>